<dbReference type="InterPro" id="IPR016195">
    <property type="entry name" value="Pol/histidinol_Pase-like"/>
</dbReference>
<dbReference type="NCBIfam" id="NF038032">
    <property type="entry name" value="CehA_McbA_metalo"/>
    <property type="match status" value="1"/>
</dbReference>
<dbReference type="AlphaFoldDB" id="A0A7W8KGF1"/>
<reference evidence="5" key="2">
    <citation type="journal article" date="2019" name="Int. J. Syst. Evol. Microbiol.">
        <title>The Global Catalogue of Microorganisms (GCM) 10K type strain sequencing project: providing services to taxonomists for standard genome sequencing and annotation.</title>
        <authorList>
            <consortium name="The Broad Institute Genomics Platform"/>
            <consortium name="The Broad Institute Genome Sequencing Center for Infectious Disease"/>
            <person name="Wu L."/>
            <person name="Ma J."/>
        </authorList>
    </citation>
    <scope>NUCLEOTIDE SEQUENCE [LARGE SCALE GENOMIC DNA]</scope>
    <source>
        <strain evidence="5">CGMCC 1.18437</strain>
    </source>
</reference>
<feature type="domain" description="Polymerase/histidinol phosphatase N-terminal" evidence="1">
    <location>
        <begin position="144"/>
        <end position="206"/>
    </location>
</feature>
<dbReference type="SMART" id="SM00481">
    <property type="entry name" value="POLIIIAc"/>
    <property type="match status" value="1"/>
</dbReference>
<protein>
    <submittedName>
        <fullName evidence="2">Phosphoesterase</fullName>
    </submittedName>
</protein>
<evidence type="ECO:0000259" key="1">
    <source>
        <dbReference type="SMART" id="SM00481"/>
    </source>
</evidence>
<organism evidence="3 4">
    <name type="scientific">Deinococcus metalli</name>
    <dbReference type="NCBI Taxonomy" id="1141878"/>
    <lineage>
        <taxon>Bacteria</taxon>
        <taxon>Thermotogati</taxon>
        <taxon>Deinococcota</taxon>
        <taxon>Deinococci</taxon>
        <taxon>Deinococcales</taxon>
        <taxon>Deinococcaceae</taxon>
        <taxon>Deinococcus</taxon>
    </lineage>
</organism>
<name>A0A7W8KGF1_9DEIO</name>
<keyword evidence="5" id="KW-1185">Reference proteome</keyword>
<dbReference type="Proteomes" id="UP000619376">
    <property type="component" value="Unassembled WGS sequence"/>
</dbReference>
<reference evidence="3 4" key="3">
    <citation type="submission" date="2020-08" db="EMBL/GenBank/DDBJ databases">
        <title>Genomic Encyclopedia of Type Strains, Phase IV (KMG-IV): sequencing the most valuable type-strain genomes for metagenomic binning, comparative biology and taxonomic classification.</title>
        <authorList>
            <person name="Goeker M."/>
        </authorList>
    </citation>
    <scope>NUCLEOTIDE SEQUENCE [LARGE SCALE GENOMIC DNA]</scope>
    <source>
        <strain evidence="3 4">DSM 27521</strain>
    </source>
</reference>
<dbReference type="GO" id="GO:0035312">
    <property type="term" value="F:5'-3' DNA exonuclease activity"/>
    <property type="evidence" value="ECO:0007669"/>
    <property type="project" value="TreeGrafter"/>
</dbReference>
<evidence type="ECO:0000313" key="4">
    <source>
        <dbReference type="Proteomes" id="UP000539473"/>
    </source>
</evidence>
<gene>
    <name evidence="2" type="ORF">GCM10017781_18430</name>
    <name evidence="3" type="ORF">HNQ07_002122</name>
</gene>
<dbReference type="EMBL" id="JACHFK010000004">
    <property type="protein sequence ID" value="MBB5376658.1"/>
    <property type="molecule type" value="Genomic_DNA"/>
</dbReference>
<dbReference type="PANTHER" id="PTHR42924">
    <property type="entry name" value="EXONUCLEASE"/>
    <property type="match status" value="1"/>
</dbReference>
<reference evidence="2" key="4">
    <citation type="submission" date="2024-05" db="EMBL/GenBank/DDBJ databases">
        <authorList>
            <person name="Sun Q."/>
            <person name="Zhou Y."/>
        </authorList>
    </citation>
    <scope>NUCLEOTIDE SEQUENCE</scope>
    <source>
        <strain evidence="2">CGMCC 1.18437</strain>
    </source>
</reference>
<dbReference type="InterPro" id="IPR052018">
    <property type="entry name" value="PHP_domain"/>
</dbReference>
<dbReference type="EMBL" id="BNAJ01000004">
    <property type="protein sequence ID" value="GHF42448.1"/>
    <property type="molecule type" value="Genomic_DNA"/>
</dbReference>
<dbReference type="PANTHER" id="PTHR42924:SF3">
    <property type="entry name" value="POLYMERASE_HISTIDINOL PHOSPHATASE N-TERMINAL DOMAIN-CONTAINING PROTEIN"/>
    <property type="match status" value="1"/>
</dbReference>
<sequence>MEWHRSAFTLVPTDTKTHRRIPVDLPAGAGALRVTLTFTPWTLGDLKNLVTLSITGPRGFRGAGHRHGNAVEVLIAADHATPGYVPGEIEAGTWTVGVHTHLALTALDAEVVVETLPSPAPLPHTADTPLPALPPLQAGEWMMGDLHCHTTHSDGRWSARDLAAAALARGLRFLALTDHNTVSGRGELARNYPGVLLPGLELTTYYGHGVIIGHPEYADWTAYTQQSGMRPLSDTLWADAGAYVTIAHPFAPGDPFCTGCNWTYFDLRPGDATHLEVWNGQRSGTHNALALEHWYGLVAAGRRVVATAGTDNHGPTYRPDHGLTCTPATADPARLAAQLAAGETYLSTDAALKPSLRAGGHDIRLGGTFPGGPLDVRLEWTRPVTGTLVWVIDGRREEEPVRGLEPIERTVDVRRWLNVEVRSPDGALHTLSNPVYAGG</sequence>
<dbReference type="GO" id="GO:0004534">
    <property type="term" value="F:5'-3' RNA exonuclease activity"/>
    <property type="evidence" value="ECO:0007669"/>
    <property type="project" value="TreeGrafter"/>
</dbReference>
<dbReference type="InterPro" id="IPR003141">
    <property type="entry name" value="Pol/His_phosphatase_N"/>
</dbReference>
<reference evidence="2" key="1">
    <citation type="journal article" date="2014" name="Int. J. Syst. Evol. Microbiol.">
        <title>Complete genome of a new Firmicutes species belonging to the dominant human colonic microbiota ('Ruminococcus bicirculans') reveals two chromosomes and a selective capacity to utilize plant glucans.</title>
        <authorList>
            <consortium name="NISC Comparative Sequencing Program"/>
            <person name="Wegmann U."/>
            <person name="Louis P."/>
            <person name="Goesmann A."/>
            <person name="Henrissat B."/>
            <person name="Duncan S.H."/>
            <person name="Flint H.J."/>
        </authorList>
    </citation>
    <scope>NUCLEOTIDE SEQUENCE</scope>
    <source>
        <strain evidence="2">CGMCC 1.18437</strain>
    </source>
</reference>
<evidence type="ECO:0000313" key="3">
    <source>
        <dbReference type="EMBL" id="MBB5376658.1"/>
    </source>
</evidence>
<proteinExistence type="predicted"/>
<evidence type="ECO:0000313" key="2">
    <source>
        <dbReference type="EMBL" id="GHF42448.1"/>
    </source>
</evidence>
<dbReference type="Proteomes" id="UP000539473">
    <property type="component" value="Unassembled WGS sequence"/>
</dbReference>
<comment type="caution">
    <text evidence="3">The sequence shown here is derived from an EMBL/GenBank/DDBJ whole genome shotgun (WGS) entry which is preliminary data.</text>
</comment>
<evidence type="ECO:0000313" key="5">
    <source>
        <dbReference type="Proteomes" id="UP000619376"/>
    </source>
</evidence>
<dbReference type="SUPFAM" id="SSF89550">
    <property type="entry name" value="PHP domain-like"/>
    <property type="match status" value="1"/>
</dbReference>
<dbReference type="RefSeq" id="WP_184111437.1">
    <property type="nucleotide sequence ID" value="NZ_BNAJ01000004.1"/>
</dbReference>
<dbReference type="Gene3D" id="3.20.20.140">
    <property type="entry name" value="Metal-dependent hydrolases"/>
    <property type="match status" value="1"/>
</dbReference>
<accession>A0A7W8KGF1</accession>